<dbReference type="PRINTS" id="PR00550">
    <property type="entry name" value="HYPRGLYCEMIC"/>
</dbReference>
<feature type="signal peptide" evidence="2">
    <location>
        <begin position="1"/>
        <end position="24"/>
    </location>
</feature>
<dbReference type="PANTHER" id="PTHR35981">
    <property type="entry name" value="ION TRANSPORT PEPTIDE, ISOFORM C"/>
    <property type="match status" value="1"/>
</dbReference>
<evidence type="ECO:0000256" key="1">
    <source>
        <dbReference type="ARBA" id="ARBA00005447"/>
    </source>
</evidence>
<dbReference type="SUPFAM" id="SSF81778">
    <property type="entry name" value="Crustacean CHH/MIH/GIH neurohormone"/>
    <property type="match status" value="1"/>
</dbReference>
<feature type="chain" id="PRO_5041203568" evidence="2">
    <location>
        <begin position="25"/>
        <end position="119"/>
    </location>
</feature>
<dbReference type="Proteomes" id="UP001168990">
    <property type="component" value="Unassembled WGS sequence"/>
</dbReference>
<accession>A0AA39FA90</accession>
<protein>
    <submittedName>
        <fullName evidence="3">Uncharacterized protein</fullName>
    </submittedName>
</protein>
<dbReference type="EMBL" id="JAQQBS010001422">
    <property type="protein sequence ID" value="KAK0165810.1"/>
    <property type="molecule type" value="Genomic_DNA"/>
</dbReference>
<evidence type="ECO:0000313" key="4">
    <source>
        <dbReference type="Proteomes" id="UP001168990"/>
    </source>
</evidence>
<dbReference type="InterPro" id="IPR035957">
    <property type="entry name" value="Crust_neurohorm_sf"/>
</dbReference>
<comment type="caution">
    <text evidence="3">The sequence shown here is derived from an EMBL/GenBank/DDBJ whole genome shotgun (WGS) entry which is preliminary data.</text>
</comment>
<dbReference type="GO" id="GO:0005184">
    <property type="term" value="F:neuropeptide hormone activity"/>
    <property type="evidence" value="ECO:0007669"/>
    <property type="project" value="InterPro"/>
</dbReference>
<reference evidence="3" key="1">
    <citation type="journal article" date="2023" name="bioRxiv">
        <title>Scaffold-level genome assemblies of two parasitoid biocontrol wasps reveal the parthenogenesis mechanism and an associated novel virus.</title>
        <authorList>
            <person name="Inwood S."/>
            <person name="Skelly J."/>
            <person name="Guhlin J."/>
            <person name="Harrop T."/>
            <person name="Goldson S."/>
            <person name="Dearden P."/>
        </authorList>
    </citation>
    <scope>NUCLEOTIDE SEQUENCE</scope>
    <source>
        <strain evidence="3">Irish</strain>
        <tissue evidence="3">Whole body</tissue>
    </source>
</reference>
<keyword evidence="2" id="KW-0732">Signal</keyword>
<dbReference type="PANTHER" id="PTHR35981:SF2">
    <property type="entry name" value="ION TRANSPORT PEPTIDE, ISOFORM C"/>
    <property type="match status" value="1"/>
</dbReference>
<organism evidence="3 4">
    <name type="scientific">Microctonus aethiopoides</name>
    <dbReference type="NCBI Taxonomy" id="144406"/>
    <lineage>
        <taxon>Eukaryota</taxon>
        <taxon>Metazoa</taxon>
        <taxon>Ecdysozoa</taxon>
        <taxon>Arthropoda</taxon>
        <taxon>Hexapoda</taxon>
        <taxon>Insecta</taxon>
        <taxon>Pterygota</taxon>
        <taxon>Neoptera</taxon>
        <taxon>Endopterygota</taxon>
        <taxon>Hymenoptera</taxon>
        <taxon>Apocrita</taxon>
        <taxon>Ichneumonoidea</taxon>
        <taxon>Braconidae</taxon>
        <taxon>Euphorinae</taxon>
        <taxon>Microctonus</taxon>
    </lineage>
</organism>
<evidence type="ECO:0000256" key="2">
    <source>
        <dbReference type="SAM" id="SignalP"/>
    </source>
</evidence>
<name>A0AA39FA90_9HYME</name>
<comment type="similarity">
    <text evidence="1">Belongs to the arthropod CHH/MIH/GIH/VIH hormone family.</text>
</comment>
<proteinExistence type="inferred from homology"/>
<reference evidence="3" key="2">
    <citation type="submission" date="2023-03" db="EMBL/GenBank/DDBJ databases">
        <authorList>
            <person name="Inwood S.N."/>
            <person name="Skelly J.G."/>
            <person name="Guhlin J."/>
            <person name="Harrop T.W.R."/>
            <person name="Goldson S.G."/>
            <person name="Dearden P.K."/>
        </authorList>
    </citation>
    <scope>NUCLEOTIDE SEQUENCE</scope>
    <source>
        <strain evidence="3">Irish</strain>
        <tissue evidence="3">Whole body</tissue>
    </source>
</reference>
<dbReference type="Gene3D" id="1.10.2010.10">
    <property type="entry name" value="Crustacean CHH/MIH/GIH neurohormone"/>
    <property type="match status" value="1"/>
</dbReference>
<dbReference type="AlphaFoldDB" id="A0AA39FA90"/>
<dbReference type="GO" id="GO:0005576">
    <property type="term" value="C:extracellular region"/>
    <property type="evidence" value="ECO:0007669"/>
    <property type="project" value="InterPro"/>
</dbReference>
<keyword evidence="4" id="KW-1185">Reference proteome</keyword>
<dbReference type="GO" id="GO:0007623">
    <property type="term" value="P:circadian rhythm"/>
    <property type="evidence" value="ECO:0007669"/>
    <property type="project" value="TreeGrafter"/>
</dbReference>
<dbReference type="Pfam" id="PF01147">
    <property type="entry name" value="Crust_neurohorm"/>
    <property type="match status" value="1"/>
</dbReference>
<evidence type="ECO:0000313" key="3">
    <source>
        <dbReference type="EMBL" id="KAK0165810.1"/>
    </source>
</evidence>
<gene>
    <name evidence="3" type="ORF">PV328_004296</name>
</gene>
<dbReference type="InterPro" id="IPR001166">
    <property type="entry name" value="Hyperglycemic"/>
</dbReference>
<dbReference type="InterPro" id="IPR031098">
    <property type="entry name" value="Crust_neurohorm"/>
</dbReference>
<sequence length="119" mass="14188">MFSYKLYPLLILVLISPCFENANAGAIYIERSRRSFFHYLDCPKSGEYNSEQIKIIARLDKVCEDCYYLYHERYIYTHCRKKCFSNEYFLACAETLRMDGDELEKLKQSVRTLRSYSVS</sequence>